<reference evidence="3 6" key="1">
    <citation type="submission" date="2016-06" db="EMBL/GenBank/DDBJ databases">
        <title>Draft genome of Moraxella atlantae CCUG 59586.</title>
        <authorList>
            <person name="Salva-Serra F."/>
            <person name="Engstrom-Jakobsson H."/>
            <person name="Thorell K."/>
            <person name="Gonzales-Siles L."/>
            <person name="Karlsson R."/>
            <person name="Boulund F."/>
            <person name="Engstrand L."/>
            <person name="Kristiansson E."/>
            <person name="Moore E."/>
        </authorList>
    </citation>
    <scope>NUCLEOTIDE SEQUENCE [LARGE SCALE GENOMIC DNA]</scope>
    <source>
        <strain evidence="3 6">CCUG 59586</strain>
    </source>
</reference>
<dbReference type="Proteomes" id="UP000255193">
    <property type="component" value="Unassembled WGS sequence"/>
</dbReference>
<name>A0A1B8QAG0_9GAMM</name>
<dbReference type="Proteomes" id="UP000092616">
    <property type="component" value="Unassembled WGS sequence"/>
</dbReference>
<keyword evidence="6" id="KW-1185">Reference proteome</keyword>
<protein>
    <submittedName>
        <fullName evidence="2">Uncharacterized protein</fullName>
    </submittedName>
</protein>
<feature type="transmembrane region" description="Helical" evidence="1">
    <location>
        <begin position="33"/>
        <end position="51"/>
    </location>
</feature>
<dbReference type="STRING" id="34059.A9308_09105"/>
<evidence type="ECO:0000313" key="6">
    <source>
        <dbReference type="Proteomes" id="UP000092616"/>
    </source>
</evidence>
<reference evidence="2 5" key="2">
    <citation type="submission" date="2016-06" db="EMBL/GenBank/DDBJ databases">
        <title>Draft genome of Moraxella atlantae CCUG 66109.</title>
        <authorList>
            <person name="Salva-Serra F."/>
            <person name="Engstrom-Jakobsson H."/>
            <person name="Thorell K."/>
            <person name="Gonzales-Siles L."/>
            <person name="Karlsson R."/>
            <person name="Boulund F."/>
            <person name="Engstrand L."/>
            <person name="Kristiansson E."/>
            <person name="Moore E."/>
        </authorList>
    </citation>
    <scope>NUCLEOTIDE SEQUENCE [LARGE SCALE GENOMIC DNA]</scope>
    <source>
        <strain evidence="2 5">CCUG 66109</strain>
    </source>
</reference>
<keyword evidence="1" id="KW-0472">Membrane</keyword>
<evidence type="ECO:0000313" key="4">
    <source>
        <dbReference type="EMBL" id="STY95846.1"/>
    </source>
</evidence>
<reference evidence="4 7" key="3">
    <citation type="submission" date="2018-06" db="EMBL/GenBank/DDBJ databases">
        <authorList>
            <consortium name="Pathogen Informatics"/>
            <person name="Doyle S."/>
        </authorList>
    </citation>
    <scope>NUCLEOTIDE SEQUENCE [LARGE SCALE GENOMIC DNA]</scope>
    <source>
        <strain evidence="4 7">NCTC11091</strain>
    </source>
</reference>
<organism evidence="2 5">
    <name type="scientific">Faucicola atlantae</name>
    <dbReference type="NCBI Taxonomy" id="34059"/>
    <lineage>
        <taxon>Bacteria</taxon>
        <taxon>Pseudomonadati</taxon>
        <taxon>Pseudomonadota</taxon>
        <taxon>Gammaproteobacteria</taxon>
        <taxon>Moraxellales</taxon>
        <taxon>Moraxellaceae</taxon>
        <taxon>Faucicola</taxon>
    </lineage>
</organism>
<keyword evidence="1" id="KW-0812">Transmembrane</keyword>
<feature type="transmembrane region" description="Helical" evidence="1">
    <location>
        <begin position="99"/>
        <end position="129"/>
    </location>
</feature>
<evidence type="ECO:0000313" key="2">
    <source>
        <dbReference type="EMBL" id="OBX76073.1"/>
    </source>
</evidence>
<dbReference type="EMBL" id="LZMZ01000033">
    <property type="protein sequence ID" value="OBX76073.1"/>
    <property type="molecule type" value="Genomic_DNA"/>
</dbReference>
<dbReference type="AlphaFoldDB" id="A0A1B8QAG0"/>
<evidence type="ECO:0000313" key="5">
    <source>
        <dbReference type="Proteomes" id="UP000092508"/>
    </source>
</evidence>
<feature type="transmembrane region" description="Helical" evidence="1">
    <location>
        <begin position="63"/>
        <end position="87"/>
    </location>
</feature>
<dbReference type="OrthoDB" id="6649803at2"/>
<proteinExistence type="predicted"/>
<dbReference type="Proteomes" id="UP000092508">
    <property type="component" value="Unassembled WGS sequence"/>
</dbReference>
<dbReference type="EMBL" id="LZNA01000049">
    <property type="protein sequence ID" value="OBX78233.1"/>
    <property type="molecule type" value="Genomic_DNA"/>
</dbReference>
<dbReference type="EMBL" id="UGQA01000001">
    <property type="protein sequence ID" value="STY95846.1"/>
    <property type="molecule type" value="Genomic_DNA"/>
</dbReference>
<dbReference type="RefSeq" id="WP_067058904.1">
    <property type="nucleotide sequence ID" value="NZ_JAPDKM010000001.1"/>
</dbReference>
<sequence length="146" mass="16196">MNAPVSDTTTHTKSVIAPVVLARITGARQINTISIWLIYTAIGCFLLFGTLKSLPTFRTSQLVYMLFHYLPYGLVGLTIPLSLYVAFVLLRYRLSQPSMLALCVLLGLGLFAVSTYVALAAWIGVAFLFRANLKRFFDFLNQPTNA</sequence>
<evidence type="ECO:0000313" key="3">
    <source>
        <dbReference type="EMBL" id="OBX78233.1"/>
    </source>
</evidence>
<evidence type="ECO:0000313" key="7">
    <source>
        <dbReference type="Proteomes" id="UP000255193"/>
    </source>
</evidence>
<accession>A0A1B8QAG0</accession>
<keyword evidence="1" id="KW-1133">Transmembrane helix</keyword>
<evidence type="ECO:0000256" key="1">
    <source>
        <dbReference type="SAM" id="Phobius"/>
    </source>
</evidence>
<gene>
    <name evidence="3" type="ORF">A9306_09605</name>
    <name evidence="2" type="ORF">A9308_09105</name>
    <name evidence="4" type="ORF">NCTC11091_01650</name>
</gene>